<dbReference type="Pfam" id="PF04347">
    <property type="entry name" value="FliO"/>
    <property type="match status" value="1"/>
</dbReference>
<name>A0A383XQP6_9GAMM</name>
<sequence length="154" mass="15564">MQLTLNMATAATVVSAAAPAGPVPAAAQTTVEPARPEIGSAVPKPQVGTLGGALVLVLVLAVGVLWVMRRVSGGNLRRGGLLQVRDSVAVGQRERVVVVSAGGRDYVLGVAPGQVRHLDTVEGGLSVDTQAEAAAAPTAPSFMAILERSLGRAK</sequence>
<evidence type="ECO:0000256" key="5">
    <source>
        <dbReference type="ARBA" id="ARBA00023143"/>
    </source>
</evidence>
<feature type="transmembrane region" description="Helical" evidence="7">
    <location>
        <begin position="51"/>
        <end position="68"/>
    </location>
</feature>
<evidence type="ECO:0000313" key="10">
    <source>
        <dbReference type="Proteomes" id="UP000251800"/>
    </source>
</evidence>
<feature type="chain" id="PRO_5016929654" description="Flagellar protein" evidence="8">
    <location>
        <begin position="26"/>
        <end position="154"/>
    </location>
</feature>
<accession>A0A383XQP6</accession>
<dbReference type="GO" id="GO:0005886">
    <property type="term" value="C:plasma membrane"/>
    <property type="evidence" value="ECO:0007669"/>
    <property type="project" value="UniProtKB-SubCell"/>
</dbReference>
<evidence type="ECO:0000256" key="8">
    <source>
        <dbReference type="SAM" id="SignalP"/>
    </source>
</evidence>
<keyword evidence="9" id="KW-0969">Cilium</keyword>
<dbReference type="InterPro" id="IPR022781">
    <property type="entry name" value="Flagellar_biosynth_FliO"/>
</dbReference>
<evidence type="ECO:0000256" key="3">
    <source>
        <dbReference type="ARBA" id="ARBA00022989"/>
    </source>
</evidence>
<keyword evidence="5 7" id="KW-0975">Bacterial flagellum</keyword>
<evidence type="ECO:0000256" key="7">
    <source>
        <dbReference type="RuleBase" id="RU362064"/>
    </source>
</evidence>
<dbReference type="AlphaFoldDB" id="A0A383XQP6"/>
<dbReference type="PANTHER" id="PTHR38766">
    <property type="entry name" value="FLAGELLAR PROTEIN FLIO"/>
    <property type="match status" value="1"/>
</dbReference>
<comment type="similarity">
    <text evidence="6 7">Belongs to the FliO/MopB family.</text>
</comment>
<keyword evidence="9" id="KW-0282">Flagellum</keyword>
<dbReference type="RefSeq" id="WP_109721240.1">
    <property type="nucleotide sequence ID" value="NZ_QEQK01000015.1"/>
</dbReference>
<dbReference type="GO" id="GO:0044781">
    <property type="term" value="P:bacterial-type flagellum organization"/>
    <property type="evidence" value="ECO:0007669"/>
    <property type="project" value="UniProtKB-UniRule"/>
</dbReference>
<keyword evidence="2 7" id="KW-0812">Transmembrane</keyword>
<evidence type="ECO:0000256" key="6">
    <source>
        <dbReference type="ARBA" id="ARBA00037937"/>
    </source>
</evidence>
<gene>
    <name evidence="9" type="primary">fliO</name>
    <name evidence="9" type="ORF">DEH80_14510</name>
</gene>
<reference evidence="9 10" key="1">
    <citation type="submission" date="2018-05" db="EMBL/GenBank/DDBJ databases">
        <title>Abyssibacter profundi OUC007T gen. nov., sp. nov, a marine bacterium isolated from seawater of the Mariana Trench.</title>
        <authorList>
            <person name="Zhou S."/>
        </authorList>
    </citation>
    <scope>NUCLEOTIDE SEQUENCE [LARGE SCALE GENOMIC DNA]</scope>
    <source>
        <strain evidence="9 10">OUC007</strain>
    </source>
</reference>
<protein>
    <recommendedName>
        <fullName evidence="7">Flagellar protein</fullName>
    </recommendedName>
</protein>
<dbReference type="PANTHER" id="PTHR38766:SF1">
    <property type="entry name" value="FLAGELLAR PROTEIN FLIO"/>
    <property type="match status" value="1"/>
</dbReference>
<evidence type="ECO:0000256" key="2">
    <source>
        <dbReference type="ARBA" id="ARBA00022692"/>
    </source>
</evidence>
<dbReference type="Proteomes" id="UP000251800">
    <property type="component" value="Unassembled WGS sequence"/>
</dbReference>
<keyword evidence="3 7" id="KW-1133">Transmembrane helix</keyword>
<evidence type="ECO:0000256" key="4">
    <source>
        <dbReference type="ARBA" id="ARBA00023136"/>
    </source>
</evidence>
<feature type="signal peptide" evidence="8">
    <location>
        <begin position="1"/>
        <end position="25"/>
    </location>
</feature>
<dbReference type="GO" id="GO:0009425">
    <property type="term" value="C:bacterial-type flagellum basal body"/>
    <property type="evidence" value="ECO:0007669"/>
    <property type="project" value="UniProtKB-SubCell"/>
</dbReference>
<proteinExistence type="inferred from homology"/>
<keyword evidence="8" id="KW-0732">Signal</keyword>
<dbReference type="EMBL" id="QEQK01000015">
    <property type="protein sequence ID" value="PWN54950.1"/>
    <property type="molecule type" value="Genomic_DNA"/>
</dbReference>
<keyword evidence="4 7" id="KW-0472">Membrane</keyword>
<keyword evidence="10" id="KW-1185">Reference proteome</keyword>
<organism evidence="9 10">
    <name type="scientific">Abyssibacter profundi</name>
    <dbReference type="NCBI Taxonomy" id="2182787"/>
    <lineage>
        <taxon>Bacteria</taxon>
        <taxon>Pseudomonadati</taxon>
        <taxon>Pseudomonadota</taxon>
        <taxon>Gammaproteobacteria</taxon>
        <taxon>Chromatiales</taxon>
        <taxon>Oceanococcaceae</taxon>
        <taxon>Abyssibacter</taxon>
    </lineage>
</organism>
<comment type="subcellular location">
    <subcellularLocation>
        <location evidence="7">Cell membrane</location>
    </subcellularLocation>
    <subcellularLocation>
        <location evidence="7">Bacterial flagellum basal body</location>
    </subcellularLocation>
</comment>
<dbReference type="InterPro" id="IPR052205">
    <property type="entry name" value="FliO/MopB"/>
</dbReference>
<evidence type="ECO:0000313" key="9">
    <source>
        <dbReference type="EMBL" id="PWN54950.1"/>
    </source>
</evidence>
<keyword evidence="1 7" id="KW-1003">Cell membrane</keyword>
<keyword evidence="9" id="KW-0966">Cell projection</keyword>
<dbReference type="NCBIfam" id="TIGR03500">
    <property type="entry name" value="FliO_TIGR"/>
    <property type="match status" value="1"/>
</dbReference>
<evidence type="ECO:0000256" key="1">
    <source>
        <dbReference type="ARBA" id="ARBA00022475"/>
    </source>
</evidence>
<comment type="caution">
    <text evidence="9">The sequence shown here is derived from an EMBL/GenBank/DDBJ whole genome shotgun (WGS) entry which is preliminary data.</text>
</comment>